<dbReference type="Proteomes" id="UP000737113">
    <property type="component" value="Unassembled WGS sequence"/>
</dbReference>
<comment type="caution">
    <text evidence="1">The sequence shown here is derived from an EMBL/GenBank/DDBJ whole genome shotgun (WGS) entry which is preliminary data.</text>
</comment>
<dbReference type="Pfam" id="PF08891">
    <property type="entry name" value="YfcL"/>
    <property type="match status" value="1"/>
</dbReference>
<evidence type="ECO:0000313" key="1">
    <source>
        <dbReference type="EMBL" id="NMH66053.1"/>
    </source>
</evidence>
<gene>
    <name evidence="1" type="ORF">HC757_12875</name>
</gene>
<proteinExistence type="predicted"/>
<sequence length="89" mass="9773">MLEKYESALEQWITSVVGEGDDDALFACGYLQGHVAVVLAQLETDGSSDLAALELKMIDCLELANRELNDADYGLVEQAWAQLRQRIAA</sequence>
<evidence type="ECO:0000313" key="2">
    <source>
        <dbReference type="Proteomes" id="UP000737113"/>
    </source>
</evidence>
<keyword evidence="2" id="KW-1185">Reference proteome</keyword>
<organism evidence="1 2">
    <name type="scientific">Shewanella salipaludis</name>
    <dbReference type="NCBI Taxonomy" id="2723052"/>
    <lineage>
        <taxon>Bacteria</taxon>
        <taxon>Pseudomonadati</taxon>
        <taxon>Pseudomonadota</taxon>
        <taxon>Gammaproteobacteria</taxon>
        <taxon>Alteromonadales</taxon>
        <taxon>Shewanellaceae</taxon>
        <taxon>Shewanella</taxon>
    </lineage>
</organism>
<protein>
    <submittedName>
        <fullName evidence="1">YfcL family protein</fullName>
    </submittedName>
</protein>
<name>A0A972JJF4_9GAMM</name>
<dbReference type="AlphaFoldDB" id="A0A972JJF4"/>
<dbReference type="InterPro" id="IPR014987">
    <property type="entry name" value="UPF_YfcL"/>
</dbReference>
<reference evidence="1" key="1">
    <citation type="submission" date="2020-04" db="EMBL/GenBank/DDBJ databases">
        <title>Description of Shewanella salipaludis sp. nov., isolated from a salt marsh.</title>
        <authorList>
            <person name="Park S."/>
            <person name="Yoon J.-H."/>
        </authorList>
    </citation>
    <scope>NUCLEOTIDE SEQUENCE</scope>
    <source>
        <strain evidence="1">SHSM-M6</strain>
    </source>
</reference>
<dbReference type="RefSeq" id="WP_169564785.1">
    <property type="nucleotide sequence ID" value="NZ_JAAXYH010000009.1"/>
</dbReference>
<dbReference type="EMBL" id="JAAXYH010000009">
    <property type="protein sequence ID" value="NMH66053.1"/>
    <property type="molecule type" value="Genomic_DNA"/>
</dbReference>
<accession>A0A972JJF4</accession>